<dbReference type="CDD" id="cd03416">
    <property type="entry name" value="CbiX_SirB_N"/>
    <property type="match status" value="1"/>
</dbReference>
<gene>
    <name evidence="3" type="ordered locus">amb3364</name>
</gene>
<evidence type="ECO:0000313" key="3">
    <source>
        <dbReference type="EMBL" id="BAE52168.1"/>
    </source>
</evidence>
<evidence type="ECO:0000256" key="2">
    <source>
        <dbReference type="ARBA" id="ARBA00023239"/>
    </source>
</evidence>
<dbReference type="Proteomes" id="UP000007058">
    <property type="component" value="Chromosome"/>
</dbReference>
<name>Q2W1V7_PARM1</name>
<dbReference type="KEGG" id="mag:amb3364"/>
<dbReference type="OrthoDB" id="7345302at2"/>
<dbReference type="InterPro" id="IPR002762">
    <property type="entry name" value="CbiX-like"/>
</dbReference>
<sequence>MTPQSSALVLVGHGSGNYPDAARPILALAESIRARGLFAEVTAVFMKQDPPLAAALSLVQSKTVYVVPVFAGRGYYTGTLIPREIGLTGQVTLRDDRRVIYTEPAGTHPRLPGLLACRADGVARSCGWAPGGTSLLLIAHGSARPGGAGETPRAIAAALAAMNHFAEVELVFLEQEPLARHWPDLIKGRQVVALPLLVAQGLHAGRDIPPLFSLSQGETGPVASHGRQVALATGLGAEPELEEIILDLVRGTA</sequence>
<evidence type="ECO:0000313" key="4">
    <source>
        <dbReference type="Proteomes" id="UP000007058"/>
    </source>
</evidence>
<dbReference type="Pfam" id="PF01903">
    <property type="entry name" value="CbiX"/>
    <property type="match status" value="2"/>
</dbReference>
<dbReference type="RefSeq" id="WP_011385724.1">
    <property type="nucleotide sequence ID" value="NC_007626.1"/>
</dbReference>
<proteinExistence type="predicted"/>
<dbReference type="GO" id="GO:0016829">
    <property type="term" value="F:lyase activity"/>
    <property type="evidence" value="ECO:0007669"/>
    <property type="project" value="UniProtKB-KW"/>
</dbReference>
<dbReference type="GO" id="GO:0046872">
    <property type="term" value="F:metal ion binding"/>
    <property type="evidence" value="ECO:0007669"/>
    <property type="project" value="UniProtKB-KW"/>
</dbReference>
<keyword evidence="1" id="KW-0479">Metal-binding</keyword>
<dbReference type="Gene3D" id="3.40.50.1400">
    <property type="match status" value="2"/>
</dbReference>
<dbReference type="PANTHER" id="PTHR33542">
    <property type="entry name" value="SIROHYDROCHLORIN FERROCHELATASE, CHLOROPLASTIC"/>
    <property type="match status" value="1"/>
</dbReference>
<accession>Q2W1V7</accession>
<reference evidence="3 4" key="1">
    <citation type="journal article" date="2005" name="DNA Res.">
        <title>Complete genome sequence of the facultative anaerobic magnetotactic bacterium Magnetospirillum sp. strain AMB-1.</title>
        <authorList>
            <person name="Matsunaga T."/>
            <person name="Okamura Y."/>
            <person name="Fukuda Y."/>
            <person name="Wahyudi A.T."/>
            <person name="Murase Y."/>
            <person name="Takeyama H."/>
        </authorList>
    </citation>
    <scope>NUCLEOTIDE SEQUENCE [LARGE SCALE GENOMIC DNA]</scope>
    <source>
        <strain evidence="4">ATCC 700264 / AMB-1</strain>
    </source>
</reference>
<protein>
    <submittedName>
        <fullName evidence="3">Uncharacterized conserved protein</fullName>
    </submittedName>
</protein>
<keyword evidence="4" id="KW-1185">Reference proteome</keyword>
<dbReference type="PANTHER" id="PTHR33542:SF3">
    <property type="entry name" value="SIROHYDROCHLORIN FERROCHELATASE, CHLOROPLASTIC"/>
    <property type="match status" value="1"/>
</dbReference>
<evidence type="ECO:0000256" key="1">
    <source>
        <dbReference type="ARBA" id="ARBA00022723"/>
    </source>
</evidence>
<dbReference type="STRING" id="342108.amb3364"/>
<dbReference type="InterPro" id="IPR050963">
    <property type="entry name" value="Sirohydro_Cobaltochel/CbiX"/>
</dbReference>
<dbReference type="HOGENOM" id="CLU_096061_0_0_5"/>
<organism evidence="3 4">
    <name type="scientific">Paramagnetospirillum magneticum (strain ATCC 700264 / AMB-1)</name>
    <name type="common">Magnetospirillum magneticum</name>
    <dbReference type="NCBI Taxonomy" id="342108"/>
    <lineage>
        <taxon>Bacteria</taxon>
        <taxon>Pseudomonadati</taxon>
        <taxon>Pseudomonadota</taxon>
        <taxon>Alphaproteobacteria</taxon>
        <taxon>Rhodospirillales</taxon>
        <taxon>Magnetospirillaceae</taxon>
        <taxon>Paramagnetospirillum</taxon>
    </lineage>
</organism>
<keyword evidence="2" id="KW-0456">Lyase</keyword>
<dbReference type="EMBL" id="AP007255">
    <property type="protein sequence ID" value="BAE52168.1"/>
    <property type="molecule type" value="Genomic_DNA"/>
</dbReference>
<dbReference type="NCBIfam" id="NF002671">
    <property type="entry name" value="PRK02395.1-3"/>
    <property type="match status" value="1"/>
</dbReference>
<dbReference type="AlphaFoldDB" id="Q2W1V7"/>
<dbReference type="SUPFAM" id="SSF53800">
    <property type="entry name" value="Chelatase"/>
    <property type="match status" value="2"/>
</dbReference>